<accession>A0A840YRQ1</accession>
<gene>
    <name evidence="1" type="ORF">FHT02_003380</name>
</gene>
<protein>
    <submittedName>
        <fullName evidence="1">Uncharacterized protein</fullName>
    </submittedName>
</protein>
<name>A0A840YRQ1_9SPHN</name>
<dbReference type="Proteomes" id="UP000527143">
    <property type="component" value="Unassembled WGS sequence"/>
</dbReference>
<reference evidence="1 2" key="1">
    <citation type="submission" date="2020-08" db="EMBL/GenBank/DDBJ databases">
        <title>Genomic Encyclopedia of Type Strains, Phase IV (KMG-IV): sequencing the most valuable type-strain genomes for metagenomic binning, comparative biology and taxonomic classification.</title>
        <authorList>
            <person name="Goeker M."/>
        </authorList>
    </citation>
    <scope>NUCLEOTIDE SEQUENCE [LARGE SCALE GENOMIC DNA]</scope>
    <source>
        <strain evidence="1 2">DSM 26736</strain>
    </source>
</reference>
<evidence type="ECO:0000313" key="2">
    <source>
        <dbReference type="Proteomes" id="UP000527143"/>
    </source>
</evidence>
<dbReference type="AlphaFoldDB" id="A0A840YRQ1"/>
<evidence type="ECO:0000313" key="1">
    <source>
        <dbReference type="EMBL" id="MBB5712123.1"/>
    </source>
</evidence>
<keyword evidence="2" id="KW-1185">Reference proteome</keyword>
<proteinExistence type="predicted"/>
<sequence length="44" mass="5229">MSRNWLRFFWRGRSDKAARQAEAFSVMQTVQCDPVQTALRDQCH</sequence>
<organism evidence="1 2">
    <name type="scientific">Sphingomonas xinjiangensis</name>
    <dbReference type="NCBI Taxonomy" id="643568"/>
    <lineage>
        <taxon>Bacteria</taxon>
        <taxon>Pseudomonadati</taxon>
        <taxon>Pseudomonadota</taxon>
        <taxon>Alphaproteobacteria</taxon>
        <taxon>Sphingomonadales</taxon>
        <taxon>Sphingomonadaceae</taxon>
        <taxon>Sphingomonas</taxon>
    </lineage>
</organism>
<dbReference type="EMBL" id="JACIJF010000013">
    <property type="protein sequence ID" value="MBB5712123.1"/>
    <property type="molecule type" value="Genomic_DNA"/>
</dbReference>
<comment type="caution">
    <text evidence="1">The sequence shown here is derived from an EMBL/GenBank/DDBJ whole genome shotgun (WGS) entry which is preliminary data.</text>
</comment>